<dbReference type="STRING" id="436010.A0A166HK62"/>
<dbReference type="PANTHER" id="PTHR12135:SF0">
    <property type="entry name" value="DNA REPAIR PROTEIN COMPLEMENTING XP-C CELLS"/>
    <property type="match status" value="1"/>
</dbReference>
<dbReference type="SMART" id="SM01030">
    <property type="entry name" value="BHD_1"/>
    <property type="match status" value="1"/>
</dbReference>
<dbReference type="Pfam" id="PF10404">
    <property type="entry name" value="BHD_2"/>
    <property type="match status" value="1"/>
</dbReference>
<dbReference type="GO" id="GO:0003697">
    <property type="term" value="F:single-stranded DNA binding"/>
    <property type="evidence" value="ECO:0007669"/>
    <property type="project" value="TreeGrafter"/>
</dbReference>
<feature type="domain" description="Rad4 beta-hairpin" evidence="8">
    <location>
        <begin position="515"/>
        <end position="593"/>
    </location>
</feature>
<dbReference type="InterPro" id="IPR036985">
    <property type="entry name" value="Transglutaminase-like_sf"/>
</dbReference>
<dbReference type="GO" id="GO:0000111">
    <property type="term" value="C:nucleotide-excision repair factor 2 complex"/>
    <property type="evidence" value="ECO:0007669"/>
    <property type="project" value="TreeGrafter"/>
</dbReference>
<dbReference type="GO" id="GO:0005737">
    <property type="term" value="C:cytoplasm"/>
    <property type="evidence" value="ECO:0007669"/>
    <property type="project" value="TreeGrafter"/>
</dbReference>
<dbReference type="InterPro" id="IPR018328">
    <property type="entry name" value="Rad4_beta-hairpin_dom3"/>
</dbReference>
<gene>
    <name evidence="10" type="ORF">FIBSPDRAFT_744694</name>
</gene>
<dbReference type="PANTHER" id="PTHR12135">
    <property type="entry name" value="DNA REPAIR PROTEIN XP-C / RAD4"/>
    <property type="match status" value="1"/>
</dbReference>
<feature type="compositionally biased region" description="Basic and acidic residues" evidence="6">
    <location>
        <begin position="929"/>
        <end position="944"/>
    </location>
</feature>
<evidence type="ECO:0000259" key="9">
    <source>
        <dbReference type="SMART" id="SM01032"/>
    </source>
</evidence>
<accession>A0A166HK62</accession>
<dbReference type="InterPro" id="IPR002931">
    <property type="entry name" value="Transglutaminase-like"/>
</dbReference>
<dbReference type="InterPro" id="IPR038765">
    <property type="entry name" value="Papain-like_cys_pep_sf"/>
</dbReference>
<dbReference type="Pfam" id="PF10405">
    <property type="entry name" value="BHD_3"/>
    <property type="match status" value="1"/>
</dbReference>
<dbReference type="AlphaFoldDB" id="A0A166HK62"/>
<keyword evidence="11" id="KW-1185">Reference proteome</keyword>
<evidence type="ECO:0000259" key="8">
    <source>
        <dbReference type="SMART" id="SM01031"/>
    </source>
</evidence>
<keyword evidence="3" id="KW-0227">DNA damage</keyword>
<proteinExistence type="inferred from homology"/>
<organism evidence="10 11">
    <name type="scientific">Athelia psychrophila</name>
    <dbReference type="NCBI Taxonomy" id="1759441"/>
    <lineage>
        <taxon>Eukaryota</taxon>
        <taxon>Fungi</taxon>
        <taxon>Dikarya</taxon>
        <taxon>Basidiomycota</taxon>
        <taxon>Agaricomycotina</taxon>
        <taxon>Agaricomycetes</taxon>
        <taxon>Agaricomycetidae</taxon>
        <taxon>Atheliales</taxon>
        <taxon>Atheliaceae</taxon>
        <taxon>Athelia</taxon>
    </lineage>
</organism>
<dbReference type="OrthoDB" id="300780at2759"/>
<dbReference type="Pfam" id="PF10403">
    <property type="entry name" value="BHD_1"/>
    <property type="match status" value="1"/>
</dbReference>
<dbReference type="InterPro" id="IPR042488">
    <property type="entry name" value="Rad4_BHD3_sf"/>
</dbReference>
<dbReference type="SMART" id="SM01031">
    <property type="entry name" value="BHD_2"/>
    <property type="match status" value="1"/>
</dbReference>
<feature type="compositionally biased region" description="Basic and acidic residues" evidence="6">
    <location>
        <begin position="887"/>
        <end position="905"/>
    </location>
</feature>
<dbReference type="Proteomes" id="UP000076532">
    <property type="component" value="Unassembled WGS sequence"/>
</dbReference>
<feature type="region of interest" description="Disordered" evidence="6">
    <location>
        <begin position="795"/>
        <end position="819"/>
    </location>
</feature>
<protein>
    <submittedName>
        <fullName evidence="10">Rad4-domain-containing protein</fullName>
    </submittedName>
</protein>
<dbReference type="Pfam" id="PF03835">
    <property type="entry name" value="Rad4"/>
    <property type="match status" value="1"/>
</dbReference>
<dbReference type="Gene3D" id="3.90.260.10">
    <property type="entry name" value="Transglutaminase-like"/>
    <property type="match status" value="1"/>
</dbReference>
<dbReference type="SMART" id="SM01032">
    <property type="entry name" value="BHD_3"/>
    <property type="match status" value="1"/>
</dbReference>
<dbReference type="InterPro" id="IPR004583">
    <property type="entry name" value="DNA_repair_Rad4"/>
</dbReference>
<evidence type="ECO:0000313" key="11">
    <source>
        <dbReference type="Proteomes" id="UP000076532"/>
    </source>
</evidence>
<feature type="compositionally biased region" description="Basic and acidic residues" evidence="6">
    <location>
        <begin position="284"/>
        <end position="297"/>
    </location>
</feature>
<keyword evidence="5" id="KW-0539">Nucleus</keyword>
<dbReference type="Gene3D" id="2.20.20.110">
    <property type="entry name" value="Rad4, beta-hairpin domain BHD1"/>
    <property type="match status" value="1"/>
</dbReference>
<dbReference type="InterPro" id="IPR018326">
    <property type="entry name" value="Rad4_beta-hairpin_dom1"/>
</dbReference>
<feature type="region of interest" description="Disordered" evidence="6">
    <location>
        <begin position="843"/>
        <end position="944"/>
    </location>
</feature>
<feature type="domain" description="Rad4 beta-hairpin" evidence="9">
    <location>
        <begin position="600"/>
        <end position="674"/>
    </location>
</feature>
<dbReference type="EMBL" id="KV417568">
    <property type="protein sequence ID" value="KZP18948.1"/>
    <property type="molecule type" value="Genomic_DNA"/>
</dbReference>
<evidence type="ECO:0000256" key="4">
    <source>
        <dbReference type="ARBA" id="ARBA00023204"/>
    </source>
</evidence>
<dbReference type="Pfam" id="PF01841">
    <property type="entry name" value="Transglut_core"/>
    <property type="match status" value="1"/>
</dbReference>
<keyword evidence="4" id="KW-0234">DNA repair</keyword>
<evidence type="ECO:0000313" key="10">
    <source>
        <dbReference type="EMBL" id="KZP18948.1"/>
    </source>
</evidence>
<evidence type="ECO:0000256" key="2">
    <source>
        <dbReference type="ARBA" id="ARBA00009525"/>
    </source>
</evidence>
<dbReference type="InterPro" id="IPR018325">
    <property type="entry name" value="Rad4/PNGase_transGLS-fold"/>
</dbReference>
<evidence type="ECO:0000256" key="1">
    <source>
        <dbReference type="ARBA" id="ARBA00004123"/>
    </source>
</evidence>
<comment type="subcellular location">
    <subcellularLocation>
        <location evidence="1">Nucleus</location>
    </subcellularLocation>
</comment>
<dbReference type="InterPro" id="IPR018327">
    <property type="entry name" value="BHD_2"/>
</dbReference>
<dbReference type="GO" id="GO:0003684">
    <property type="term" value="F:damaged DNA binding"/>
    <property type="evidence" value="ECO:0007669"/>
    <property type="project" value="InterPro"/>
</dbReference>
<evidence type="ECO:0000259" key="7">
    <source>
        <dbReference type="SMART" id="SM01030"/>
    </source>
</evidence>
<feature type="domain" description="Rad4 beta-hairpin" evidence="7">
    <location>
        <begin position="463"/>
        <end position="513"/>
    </location>
</feature>
<reference evidence="10 11" key="1">
    <citation type="journal article" date="2016" name="Mol. Biol. Evol.">
        <title>Comparative Genomics of Early-Diverging Mushroom-Forming Fungi Provides Insights into the Origins of Lignocellulose Decay Capabilities.</title>
        <authorList>
            <person name="Nagy L.G."/>
            <person name="Riley R."/>
            <person name="Tritt A."/>
            <person name="Adam C."/>
            <person name="Daum C."/>
            <person name="Floudas D."/>
            <person name="Sun H."/>
            <person name="Yadav J.S."/>
            <person name="Pangilinan J."/>
            <person name="Larsson K.H."/>
            <person name="Matsuura K."/>
            <person name="Barry K."/>
            <person name="Labutti K."/>
            <person name="Kuo R."/>
            <person name="Ohm R.A."/>
            <person name="Bhattacharya S.S."/>
            <person name="Shirouzu T."/>
            <person name="Yoshinaga Y."/>
            <person name="Martin F.M."/>
            <person name="Grigoriev I.V."/>
            <person name="Hibbett D.S."/>
        </authorList>
    </citation>
    <scope>NUCLEOTIDE SEQUENCE [LARGE SCALE GENOMIC DNA]</scope>
    <source>
        <strain evidence="10 11">CBS 109695</strain>
    </source>
</reference>
<name>A0A166HK62_9AGAM</name>
<feature type="compositionally biased region" description="Polar residues" evidence="6">
    <location>
        <begin position="859"/>
        <end position="874"/>
    </location>
</feature>
<feature type="compositionally biased region" description="Basic residues" evidence="6">
    <location>
        <begin position="311"/>
        <end position="322"/>
    </location>
</feature>
<dbReference type="SUPFAM" id="SSF54001">
    <property type="entry name" value="Cysteine proteinases"/>
    <property type="match status" value="1"/>
</dbReference>
<evidence type="ECO:0000256" key="5">
    <source>
        <dbReference type="ARBA" id="ARBA00023242"/>
    </source>
</evidence>
<dbReference type="GO" id="GO:0071942">
    <property type="term" value="C:XPC complex"/>
    <property type="evidence" value="ECO:0007669"/>
    <property type="project" value="TreeGrafter"/>
</dbReference>
<feature type="compositionally biased region" description="Basic residues" evidence="6">
    <location>
        <begin position="240"/>
        <end position="251"/>
    </location>
</feature>
<feature type="region of interest" description="Disordered" evidence="6">
    <location>
        <begin position="235"/>
        <end position="265"/>
    </location>
</feature>
<evidence type="ECO:0000256" key="3">
    <source>
        <dbReference type="ARBA" id="ARBA00022763"/>
    </source>
</evidence>
<dbReference type="GO" id="GO:0006298">
    <property type="term" value="P:mismatch repair"/>
    <property type="evidence" value="ECO:0007669"/>
    <property type="project" value="TreeGrafter"/>
</dbReference>
<dbReference type="GO" id="GO:0006289">
    <property type="term" value="P:nucleotide-excision repair"/>
    <property type="evidence" value="ECO:0007669"/>
    <property type="project" value="InterPro"/>
</dbReference>
<feature type="compositionally biased region" description="Basic and acidic residues" evidence="6">
    <location>
        <begin position="252"/>
        <end position="261"/>
    </location>
</feature>
<dbReference type="FunFam" id="3.30.70.2460:FF:000001">
    <property type="entry name" value="DNA repair protein Rad4 family"/>
    <property type="match status" value="1"/>
</dbReference>
<feature type="region of interest" description="Disordered" evidence="6">
    <location>
        <begin position="284"/>
        <end position="346"/>
    </location>
</feature>
<comment type="similarity">
    <text evidence="2">Belongs to the XPC family.</text>
</comment>
<evidence type="ECO:0000256" key="6">
    <source>
        <dbReference type="SAM" id="MobiDB-lite"/>
    </source>
</evidence>
<dbReference type="Gene3D" id="3.30.70.2460">
    <property type="entry name" value="Rad4, beta-hairpin domain BHD3"/>
    <property type="match status" value="1"/>
</dbReference>
<sequence>MNSGEENDPVLAEDSEDDMVWEEVDVPDVAEPRNIEITLQARPKQKDIDAESDKYREARAGHLARVNCHKVHTVCLLLNARVRNHWINNELLHARLLSLTPLALQNAFAAIHKSRVPEPHHRGHMFQNATERLVDWWANSFFSVEPVGHIRSKTFDRVQKVISHLPSLGPRDILDLELLDEEDEEIVRTEKSLMKHALMRAGSRDLSAQLFTALCRALGIPARLVVSLQSVPWQAGVGKPKPRATGKKKDLKGKGKQKEVEAVDQEDTDIEGVSIIKVDVKGKGKARDDDFKGDGQRLDGNPATSGVKAKPVIKLRKQKSKGRTLGSASQLRPTFRREATPDPTSTPPVFWTEVFSRADARWLPVDPIRCLVDKRKVFDPSPFVGPHVRQENRMVYVMAFEEDGYARDVTPRYAREYGAKVVKMQGGSKSRKDWWERVTKIVERPYRLHRDDLEEQELQTNQLTEGMPTTMTGFKDHPIYALARHLRPNETIHPVVELGKFRGEPVYSRSAVTPLKASENWMRSGRKIREGCQAMKWVKQRASTVNRRREIEMTLEREREERERAGQSSSGIGEEEVLQGLYSESQTELYVPQPITNGKVPKNDFGNIDLYVPSMLPKGAVHVPFKGVAKIARKLGFDFAEAVTGFEFRKKRATPILEGIVLAAENESALLEAYWEAEEEAAKKAKRKLEERVLKRWTRLVHGLRIRQRLQEQYAKEPQSGDPHWLDTQPHIPEAGGFLTAADDVVQAFHLPRYQHIVAEYSTNAPPVAGSHARFTHAAKATLDRADMPLDFEEPMTTVEGDSPMKDVTGPTIQTDAPIHNGAVPLSMQELADAARQQSLEVFASGENTRGEEIAMDSTIGTSKLMNGRSTKSRQPPPKTKGTSQKRTREESEKTSPTKRTKAEKASAPVPVPTRVLRPRPSKSATQVEEEREKEQAYRKAIAE</sequence>